<evidence type="ECO:0000256" key="4">
    <source>
        <dbReference type="ARBA" id="ARBA00022989"/>
    </source>
</evidence>
<evidence type="ECO:0000256" key="3">
    <source>
        <dbReference type="ARBA" id="ARBA00022836"/>
    </source>
</evidence>
<dbReference type="KEGG" id="theu:HPC62_20490"/>
<evidence type="ECO:0000313" key="9">
    <source>
        <dbReference type="Proteomes" id="UP000505210"/>
    </source>
</evidence>
<protein>
    <recommendedName>
        <fullName evidence="7">Photosystem I reaction center subunit XII</fullName>
    </recommendedName>
    <alternativeName>
        <fullName evidence="7">PSI-M</fullName>
    </alternativeName>
</protein>
<keyword evidence="6 7" id="KW-0472">Membrane</keyword>
<keyword evidence="5 7" id="KW-0793">Thylakoid</keyword>
<evidence type="ECO:0000256" key="5">
    <source>
        <dbReference type="ARBA" id="ARBA00023078"/>
    </source>
</evidence>
<evidence type="ECO:0000256" key="7">
    <source>
        <dbReference type="HAMAP-Rule" id="MF_00828"/>
    </source>
</evidence>
<organism evidence="8 9">
    <name type="scientific">Thermoleptolyngbya sichuanensis A183</name>
    <dbReference type="NCBI Taxonomy" id="2737172"/>
    <lineage>
        <taxon>Bacteria</taxon>
        <taxon>Bacillati</taxon>
        <taxon>Cyanobacteriota</taxon>
        <taxon>Cyanophyceae</taxon>
        <taxon>Oculatellales</taxon>
        <taxon>Oculatellaceae</taxon>
        <taxon>Thermoleptolyngbya</taxon>
        <taxon>Thermoleptolyngbya sichuanensis</taxon>
    </lineage>
</organism>
<keyword evidence="9" id="KW-1185">Reference proteome</keyword>
<dbReference type="EMBL" id="CP053661">
    <property type="protein sequence ID" value="QKD84239.1"/>
    <property type="molecule type" value="Genomic_DNA"/>
</dbReference>
<dbReference type="InterPro" id="IPR010010">
    <property type="entry name" value="PSI_PsaM"/>
</dbReference>
<evidence type="ECO:0000313" key="8">
    <source>
        <dbReference type="EMBL" id="QKD84239.1"/>
    </source>
</evidence>
<dbReference type="RefSeq" id="WP_172358285.1">
    <property type="nucleotide sequence ID" value="NZ_CP053661.1"/>
</dbReference>
<keyword evidence="2 7" id="KW-0812">Transmembrane</keyword>
<dbReference type="Pfam" id="PF07465">
    <property type="entry name" value="PsaM"/>
    <property type="match status" value="1"/>
</dbReference>
<keyword evidence="1 7" id="KW-0602">Photosynthesis</keyword>
<keyword evidence="4 7" id="KW-1133">Transmembrane helix</keyword>
<dbReference type="HAMAP" id="MF_00828">
    <property type="entry name" value="PSI_PsaM"/>
    <property type="match status" value="1"/>
</dbReference>
<evidence type="ECO:0000256" key="1">
    <source>
        <dbReference type="ARBA" id="ARBA00022531"/>
    </source>
</evidence>
<dbReference type="InterPro" id="IPR037279">
    <property type="entry name" value="PSI_PsaM_sf"/>
</dbReference>
<dbReference type="AlphaFoldDB" id="A0A6M8BA34"/>
<dbReference type="GO" id="GO:0015979">
    <property type="term" value="P:photosynthesis"/>
    <property type="evidence" value="ECO:0007669"/>
    <property type="project" value="UniProtKB-UniRule"/>
</dbReference>
<keyword evidence="3 7" id="KW-0603">Photosystem I</keyword>
<dbReference type="NCBIfam" id="TIGR03053">
    <property type="entry name" value="PS_I_psaM"/>
    <property type="match status" value="1"/>
</dbReference>
<proteinExistence type="inferred from homology"/>
<gene>
    <name evidence="7" type="primary">psaM</name>
    <name evidence="8" type="ORF">HPC62_20490</name>
</gene>
<comment type="similarity">
    <text evidence="7">Belongs to the PsaM family.</text>
</comment>
<name>A0A6M8BA34_9CYAN</name>
<dbReference type="Proteomes" id="UP000505210">
    <property type="component" value="Chromosome"/>
</dbReference>
<reference evidence="8 9" key="1">
    <citation type="submission" date="2020-05" db="EMBL/GenBank/DDBJ databases">
        <title>Complete genome sequence of of a novel Thermoleptolyngbya strain isolated from hot springs of Ganzi, Sichuan China.</title>
        <authorList>
            <person name="Tang J."/>
            <person name="Daroch M."/>
            <person name="Li L."/>
            <person name="Waleron K."/>
            <person name="Waleron M."/>
            <person name="Waleron M."/>
        </authorList>
    </citation>
    <scope>NUCLEOTIDE SEQUENCE [LARGE SCALE GENOMIC DNA]</scope>
    <source>
        <strain evidence="8 9">PKUAC-SCTA183</strain>
    </source>
</reference>
<dbReference type="GO" id="GO:0009522">
    <property type="term" value="C:photosystem I"/>
    <property type="evidence" value="ECO:0007669"/>
    <property type="project" value="UniProtKB-KW"/>
</dbReference>
<comment type="subcellular location">
    <subcellularLocation>
        <location evidence="7">Cellular thylakoid membrane</location>
        <topology evidence="7">Single-pass membrane protein</topology>
    </subcellularLocation>
</comment>
<dbReference type="GO" id="GO:0031676">
    <property type="term" value="C:plasma membrane-derived thylakoid membrane"/>
    <property type="evidence" value="ECO:0007669"/>
    <property type="project" value="UniProtKB-SubCell"/>
</dbReference>
<evidence type="ECO:0000256" key="6">
    <source>
        <dbReference type="ARBA" id="ARBA00023136"/>
    </source>
</evidence>
<accession>A0A6M8BA34</accession>
<sequence>MALSDTQILTALVIALLPAVLAFRLSTELYK</sequence>
<dbReference type="SUPFAM" id="SSF81548">
    <property type="entry name" value="Subunit XII of photosystem I reaction centre, PsaM"/>
    <property type="match status" value="1"/>
</dbReference>
<evidence type="ECO:0000256" key="2">
    <source>
        <dbReference type="ARBA" id="ARBA00022692"/>
    </source>
</evidence>